<comment type="catalytic activity">
    <reaction evidence="5">
        <text>GTP + H2O = GDP + phosphate + H(+)</text>
        <dbReference type="Rhea" id="RHEA:19669"/>
        <dbReference type="ChEBI" id="CHEBI:15377"/>
        <dbReference type="ChEBI" id="CHEBI:15378"/>
        <dbReference type="ChEBI" id="CHEBI:37565"/>
        <dbReference type="ChEBI" id="CHEBI:43474"/>
        <dbReference type="ChEBI" id="CHEBI:58189"/>
    </reaction>
    <physiologicalReaction direction="left-to-right" evidence="5">
        <dbReference type="Rhea" id="RHEA:19670"/>
    </physiologicalReaction>
</comment>
<dbReference type="InterPro" id="IPR011629">
    <property type="entry name" value="CobW-like_C"/>
</dbReference>
<dbReference type="Pfam" id="PF07683">
    <property type="entry name" value="CobW_C"/>
    <property type="match status" value="1"/>
</dbReference>
<dbReference type="InterPro" id="IPR051316">
    <property type="entry name" value="Zinc-reg_GTPase_activator"/>
</dbReference>
<dbReference type="InterPro" id="IPR027417">
    <property type="entry name" value="P-loop_NTPase"/>
</dbReference>
<keyword evidence="2" id="KW-0378">Hydrolase</keyword>
<comment type="caution">
    <text evidence="8">The sequence shown here is derived from an EMBL/GenBank/DDBJ whole genome shotgun (WGS) entry which is preliminary data.</text>
</comment>
<keyword evidence="3" id="KW-0143">Chaperone</keyword>
<accession>A0A9D0ZXL9</accession>
<protein>
    <submittedName>
        <fullName evidence="8">GTP-binding protein</fullName>
    </submittedName>
</protein>
<feature type="domain" description="CobW/HypB/UreG nucleotide-binding" evidence="6">
    <location>
        <begin position="3"/>
        <end position="175"/>
    </location>
</feature>
<dbReference type="GO" id="GO:0005737">
    <property type="term" value="C:cytoplasm"/>
    <property type="evidence" value="ECO:0007669"/>
    <property type="project" value="TreeGrafter"/>
</dbReference>
<comment type="similarity">
    <text evidence="4">Belongs to the SIMIBI class G3E GTPase family. ZNG1 subfamily.</text>
</comment>
<dbReference type="SUPFAM" id="SSF90002">
    <property type="entry name" value="Hypothetical protein YjiA, C-terminal domain"/>
    <property type="match status" value="1"/>
</dbReference>
<dbReference type="Proteomes" id="UP000886886">
    <property type="component" value="Unassembled WGS sequence"/>
</dbReference>
<dbReference type="PANTHER" id="PTHR13748:SF62">
    <property type="entry name" value="COBW DOMAIN-CONTAINING PROTEIN"/>
    <property type="match status" value="1"/>
</dbReference>
<dbReference type="CDD" id="cd03112">
    <property type="entry name" value="CobW-like"/>
    <property type="match status" value="1"/>
</dbReference>
<reference evidence="8" key="2">
    <citation type="journal article" date="2021" name="PeerJ">
        <title>Extensive microbial diversity within the chicken gut microbiome revealed by metagenomics and culture.</title>
        <authorList>
            <person name="Gilroy R."/>
            <person name="Ravi A."/>
            <person name="Getino M."/>
            <person name="Pursley I."/>
            <person name="Horton D.L."/>
            <person name="Alikhan N.F."/>
            <person name="Baker D."/>
            <person name="Gharbi K."/>
            <person name="Hall N."/>
            <person name="Watson M."/>
            <person name="Adriaenssens E.M."/>
            <person name="Foster-Nyarko E."/>
            <person name="Jarju S."/>
            <person name="Secka A."/>
            <person name="Antonio M."/>
            <person name="Oren A."/>
            <person name="Chaudhuri R.R."/>
            <person name="La Ragione R."/>
            <person name="Hildebrand F."/>
            <person name="Pallen M.J."/>
        </authorList>
    </citation>
    <scope>NUCLEOTIDE SEQUENCE</scope>
    <source>
        <strain evidence="8">ChiSjej3B21-11622</strain>
    </source>
</reference>
<proteinExistence type="inferred from homology"/>
<evidence type="ECO:0000256" key="1">
    <source>
        <dbReference type="ARBA" id="ARBA00022741"/>
    </source>
</evidence>
<dbReference type="GO" id="GO:0016787">
    <property type="term" value="F:hydrolase activity"/>
    <property type="evidence" value="ECO:0007669"/>
    <property type="project" value="UniProtKB-KW"/>
</dbReference>
<evidence type="ECO:0000313" key="8">
    <source>
        <dbReference type="EMBL" id="HIQ97781.1"/>
    </source>
</evidence>
<evidence type="ECO:0000256" key="4">
    <source>
        <dbReference type="ARBA" id="ARBA00034320"/>
    </source>
</evidence>
<sequence>MKILIVSGFLGAGKTTFIKRMLDVTGKDLVVMENEYGEVGIDGELLNQGEKVNIWELTEGCICCTMKSDFASSILTIAGTLDPEYLIVEPTGVGMLSNVIANIRQIEYERISLLSPVTIVDGNTFGQCRREYGEIFEDQVKTAGTVVVSKRGFESKEEAGRLYGEIKKINPSAKIQVEPYEKLPPSWWLEFLNTDFSGSQISETKEEQNLDSVSLSGIALPSGNHVIAFLEELIQGKFGRIYRAKGFLDVGTCFLRFDVVGDRYTVTGFPDTEIPRSVFIGKDLQKNRLRRRLLQNFHVDVKALKWKNKK</sequence>
<dbReference type="Gene3D" id="3.30.1220.10">
    <property type="entry name" value="CobW-like, C-terminal domain"/>
    <property type="match status" value="1"/>
</dbReference>
<dbReference type="InterPro" id="IPR003495">
    <property type="entry name" value="CobW/HypB/UreG_nucleotide-bd"/>
</dbReference>
<dbReference type="InterPro" id="IPR036627">
    <property type="entry name" value="CobW-likC_sf"/>
</dbReference>
<evidence type="ECO:0000259" key="6">
    <source>
        <dbReference type="Pfam" id="PF02492"/>
    </source>
</evidence>
<dbReference type="GO" id="GO:0000166">
    <property type="term" value="F:nucleotide binding"/>
    <property type="evidence" value="ECO:0007669"/>
    <property type="project" value="UniProtKB-KW"/>
</dbReference>
<evidence type="ECO:0000256" key="3">
    <source>
        <dbReference type="ARBA" id="ARBA00023186"/>
    </source>
</evidence>
<dbReference type="SUPFAM" id="SSF52540">
    <property type="entry name" value="P-loop containing nucleoside triphosphate hydrolases"/>
    <property type="match status" value="1"/>
</dbReference>
<gene>
    <name evidence="8" type="ORF">IAB26_14630</name>
</gene>
<reference evidence="8" key="1">
    <citation type="submission" date="2020-10" db="EMBL/GenBank/DDBJ databases">
        <authorList>
            <person name="Gilroy R."/>
        </authorList>
    </citation>
    <scope>NUCLEOTIDE SEQUENCE</scope>
    <source>
        <strain evidence="8">ChiSjej3B21-11622</strain>
    </source>
</reference>
<evidence type="ECO:0000313" key="9">
    <source>
        <dbReference type="Proteomes" id="UP000886886"/>
    </source>
</evidence>
<dbReference type="PANTHER" id="PTHR13748">
    <property type="entry name" value="COBW-RELATED"/>
    <property type="match status" value="1"/>
</dbReference>
<evidence type="ECO:0000256" key="5">
    <source>
        <dbReference type="ARBA" id="ARBA00049117"/>
    </source>
</evidence>
<dbReference type="Gene3D" id="3.40.50.300">
    <property type="entry name" value="P-loop containing nucleotide triphosphate hydrolases"/>
    <property type="match status" value="1"/>
</dbReference>
<evidence type="ECO:0000259" key="7">
    <source>
        <dbReference type="Pfam" id="PF07683"/>
    </source>
</evidence>
<name>A0A9D0ZXL9_9FIRM</name>
<organism evidence="8 9">
    <name type="scientific">Candidatus Limivivens merdigallinarum</name>
    <dbReference type="NCBI Taxonomy" id="2840859"/>
    <lineage>
        <taxon>Bacteria</taxon>
        <taxon>Bacillati</taxon>
        <taxon>Bacillota</taxon>
        <taxon>Clostridia</taxon>
        <taxon>Lachnospirales</taxon>
        <taxon>Lachnospiraceae</taxon>
        <taxon>Lachnospiraceae incertae sedis</taxon>
        <taxon>Candidatus Limivivens</taxon>
    </lineage>
</organism>
<dbReference type="Pfam" id="PF02492">
    <property type="entry name" value="cobW"/>
    <property type="match status" value="1"/>
</dbReference>
<keyword evidence="1" id="KW-0547">Nucleotide-binding</keyword>
<dbReference type="AlphaFoldDB" id="A0A9D0ZXL9"/>
<evidence type="ECO:0000256" key="2">
    <source>
        <dbReference type="ARBA" id="ARBA00022801"/>
    </source>
</evidence>
<dbReference type="EMBL" id="DVFT01000214">
    <property type="protein sequence ID" value="HIQ97781.1"/>
    <property type="molecule type" value="Genomic_DNA"/>
</dbReference>
<feature type="domain" description="CobW C-terminal" evidence="7">
    <location>
        <begin position="228"/>
        <end position="294"/>
    </location>
</feature>